<keyword evidence="18" id="KW-1185">Reference proteome</keyword>
<feature type="compositionally biased region" description="Low complexity" evidence="14">
    <location>
        <begin position="245"/>
        <end position="266"/>
    </location>
</feature>
<evidence type="ECO:0000256" key="9">
    <source>
        <dbReference type="ARBA" id="ARBA00047899"/>
    </source>
</evidence>
<proteinExistence type="inferred from homology"/>
<feature type="region of interest" description="Disordered" evidence="14">
    <location>
        <begin position="856"/>
        <end position="890"/>
    </location>
</feature>
<dbReference type="InterPro" id="IPR011009">
    <property type="entry name" value="Kinase-like_dom_sf"/>
</dbReference>
<dbReference type="PROSITE" id="PS50908">
    <property type="entry name" value="RWD"/>
    <property type="match status" value="1"/>
</dbReference>
<dbReference type="PANTHER" id="PTHR11042">
    <property type="entry name" value="EUKARYOTIC TRANSLATION INITIATION FACTOR 2-ALPHA KINASE EIF2-ALPHA KINASE -RELATED"/>
    <property type="match status" value="1"/>
</dbReference>
<protein>
    <recommendedName>
        <fullName evidence="1">non-specific serine/threonine protein kinase</fullName>
        <ecNumber evidence="1">2.7.11.1</ecNumber>
    </recommendedName>
</protein>
<feature type="compositionally biased region" description="Low complexity" evidence="14">
    <location>
        <begin position="662"/>
        <end position="677"/>
    </location>
</feature>
<feature type="compositionally biased region" description="Low complexity" evidence="14">
    <location>
        <begin position="274"/>
        <end position="283"/>
    </location>
</feature>
<dbReference type="InterPro" id="IPR006575">
    <property type="entry name" value="RWD_dom"/>
</dbReference>
<gene>
    <name evidence="17" type="ORF">D9Q98_001797</name>
</gene>
<feature type="region of interest" description="Disordered" evidence="14">
    <location>
        <begin position="245"/>
        <end position="301"/>
    </location>
</feature>
<organism evidence="17 18">
    <name type="scientific">Chlorella vulgaris</name>
    <name type="common">Green alga</name>
    <dbReference type="NCBI Taxonomy" id="3077"/>
    <lineage>
        <taxon>Eukaryota</taxon>
        <taxon>Viridiplantae</taxon>
        <taxon>Chlorophyta</taxon>
        <taxon>core chlorophytes</taxon>
        <taxon>Trebouxiophyceae</taxon>
        <taxon>Chlorellales</taxon>
        <taxon>Chlorellaceae</taxon>
        <taxon>Chlorella clade</taxon>
        <taxon>Chlorella</taxon>
    </lineage>
</organism>
<dbReference type="InterPro" id="IPR017441">
    <property type="entry name" value="Protein_kinase_ATP_BS"/>
</dbReference>
<dbReference type="SMART" id="SM00591">
    <property type="entry name" value="RWD"/>
    <property type="match status" value="1"/>
</dbReference>
<evidence type="ECO:0000256" key="12">
    <source>
        <dbReference type="PIRSR" id="PIRSR000660-2"/>
    </source>
</evidence>
<feature type="region of interest" description="Disordered" evidence="14">
    <location>
        <begin position="1550"/>
        <end position="1589"/>
    </location>
</feature>
<dbReference type="Gene3D" id="1.10.510.10">
    <property type="entry name" value="Transferase(Phosphotransferase) domain 1"/>
    <property type="match status" value="1"/>
</dbReference>
<dbReference type="CDD" id="cd23823">
    <property type="entry name" value="RWD_GCN2"/>
    <property type="match status" value="1"/>
</dbReference>
<feature type="binding site" evidence="13">
    <location>
        <position position="502"/>
    </location>
    <ligand>
        <name>ATP</name>
        <dbReference type="ChEBI" id="CHEBI:30616"/>
    </ligand>
</feature>
<dbReference type="PROSITE" id="PS00107">
    <property type="entry name" value="PROTEIN_KINASE_ATP"/>
    <property type="match status" value="1"/>
</dbReference>
<dbReference type="PROSITE" id="PS00108">
    <property type="entry name" value="PROTEIN_KINASE_ST"/>
    <property type="match status" value="1"/>
</dbReference>
<reference evidence="17" key="1">
    <citation type="journal article" date="2019" name="Plant J.">
        <title>Chlorella vulgaris genome assembly and annotation reveals the molecular basis for metabolic acclimation to high light conditions.</title>
        <authorList>
            <person name="Cecchin M."/>
            <person name="Marcolungo L."/>
            <person name="Rossato M."/>
            <person name="Girolomoni L."/>
            <person name="Cosentino E."/>
            <person name="Cuine S."/>
            <person name="Li-Beisson Y."/>
            <person name="Delledonne M."/>
            <person name="Ballottari M."/>
        </authorList>
    </citation>
    <scope>NUCLEOTIDE SEQUENCE</scope>
    <source>
        <strain evidence="17">211/11P</strain>
    </source>
</reference>
<feature type="compositionally biased region" description="Polar residues" evidence="14">
    <location>
        <begin position="290"/>
        <end position="299"/>
    </location>
</feature>
<evidence type="ECO:0000256" key="14">
    <source>
        <dbReference type="SAM" id="MobiDB-lite"/>
    </source>
</evidence>
<dbReference type="EC" id="2.7.11.1" evidence="1"/>
<keyword evidence="4 12" id="KW-0547">Nucleotide-binding</keyword>
<evidence type="ECO:0000256" key="10">
    <source>
        <dbReference type="ARBA" id="ARBA00048679"/>
    </source>
</evidence>
<feature type="compositionally biased region" description="Gly residues" evidence="14">
    <location>
        <begin position="875"/>
        <end position="890"/>
    </location>
</feature>
<dbReference type="SUPFAM" id="SSF54495">
    <property type="entry name" value="UBC-like"/>
    <property type="match status" value="1"/>
</dbReference>
<evidence type="ECO:0000256" key="4">
    <source>
        <dbReference type="ARBA" id="ARBA00022741"/>
    </source>
</evidence>
<dbReference type="SUPFAM" id="SSF55681">
    <property type="entry name" value="Class II aaRS and biotin synthetases"/>
    <property type="match status" value="1"/>
</dbReference>
<feature type="binding site" evidence="12">
    <location>
        <position position="501"/>
    </location>
    <ligand>
        <name>ATP</name>
        <dbReference type="ChEBI" id="CHEBI:30616"/>
    </ligand>
</feature>
<dbReference type="InterPro" id="IPR016135">
    <property type="entry name" value="UBQ-conjugating_enzyme/RWD"/>
</dbReference>
<dbReference type="Gene3D" id="3.30.200.20">
    <property type="entry name" value="Phosphorylase Kinase, domain 1"/>
    <property type="match status" value="1"/>
</dbReference>
<comment type="catalytic activity">
    <reaction evidence="10">
        <text>L-seryl-[protein] + ATP = O-phospho-L-seryl-[protein] + ADP + H(+)</text>
        <dbReference type="Rhea" id="RHEA:17989"/>
        <dbReference type="Rhea" id="RHEA-COMP:9863"/>
        <dbReference type="Rhea" id="RHEA-COMP:11604"/>
        <dbReference type="ChEBI" id="CHEBI:15378"/>
        <dbReference type="ChEBI" id="CHEBI:29999"/>
        <dbReference type="ChEBI" id="CHEBI:30616"/>
        <dbReference type="ChEBI" id="CHEBI:83421"/>
        <dbReference type="ChEBI" id="CHEBI:456216"/>
        <dbReference type="EC" id="2.7.11.1"/>
    </reaction>
</comment>
<keyword evidence="3" id="KW-0808">Transferase</keyword>
<evidence type="ECO:0000259" key="16">
    <source>
        <dbReference type="PROSITE" id="PS50908"/>
    </source>
</evidence>
<dbReference type="InterPro" id="IPR050339">
    <property type="entry name" value="CC_SR_Kinase"/>
</dbReference>
<dbReference type="InterPro" id="IPR045864">
    <property type="entry name" value="aa-tRNA-synth_II/BPL/LPL"/>
</dbReference>
<evidence type="ECO:0000259" key="15">
    <source>
        <dbReference type="PROSITE" id="PS50011"/>
    </source>
</evidence>
<dbReference type="SUPFAM" id="SSF56112">
    <property type="entry name" value="Protein kinase-like (PK-like)"/>
    <property type="match status" value="1"/>
</dbReference>
<reference evidence="17" key="2">
    <citation type="submission" date="2020-11" db="EMBL/GenBank/DDBJ databases">
        <authorList>
            <person name="Cecchin M."/>
            <person name="Marcolungo L."/>
            <person name="Rossato M."/>
            <person name="Girolomoni L."/>
            <person name="Cosentino E."/>
            <person name="Cuine S."/>
            <person name="Li-Beisson Y."/>
            <person name="Delledonne M."/>
            <person name="Ballottari M."/>
        </authorList>
    </citation>
    <scope>NUCLEOTIDE SEQUENCE</scope>
    <source>
        <strain evidence="17">211/11P</strain>
        <tissue evidence="17">Whole cell</tissue>
    </source>
</reference>
<evidence type="ECO:0000256" key="7">
    <source>
        <dbReference type="ARBA" id="ARBA00022917"/>
    </source>
</evidence>
<dbReference type="GO" id="GO:0004694">
    <property type="term" value="F:eukaryotic translation initiation factor 2alpha kinase activity"/>
    <property type="evidence" value="ECO:0007669"/>
    <property type="project" value="InterPro"/>
</dbReference>
<dbReference type="GO" id="GO:0006412">
    <property type="term" value="P:translation"/>
    <property type="evidence" value="ECO:0007669"/>
    <property type="project" value="UniProtKB-KW"/>
</dbReference>
<feature type="compositionally biased region" description="Low complexity" evidence="14">
    <location>
        <begin position="761"/>
        <end position="771"/>
    </location>
</feature>
<dbReference type="SMART" id="SM00220">
    <property type="entry name" value="S_TKc"/>
    <property type="match status" value="1"/>
</dbReference>
<feature type="domain" description="Protein kinase" evidence="15">
    <location>
        <begin position="472"/>
        <end position="997"/>
    </location>
</feature>
<accession>A0A9D4TVA0</accession>
<feature type="binding site" evidence="12">
    <location>
        <begin position="478"/>
        <end position="486"/>
    </location>
    <ligand>
        <name>ATP</name>
        <dbReference type="ChEBI" id="CHEBI:30616"/>
    </ligand>
</feature>
<keyword evidence="2" id="KW-0723">Serine/threonine-protein kinase</keyword>
<comment type="similarity">
    <text evidence="8">Belongs to the protein kinase superfamily. Ser/Thr protein kinase family. GCN2 subfamily.</text>
</comment>
<evidence type="ECO:0000313" key="17">
    <source>
        <dbReference type="EMBL" id="KAI3435739.1"/>
    </source>
</evidence>
<dbReference type="InterPro" id="IPR024435">
    <property type="entry name" value="HisRS-related_dom"/>
</dbReference>
<dbReference type="Gene3D" id="3.40.50.800">
    <property type="entry name" value="Anticodon-binding domain"/>
    <property type="match status" value="1"/>
</dbReference>
<name>A0A9D4TVA0_CHLVU</name>
<dbReference type="PANTHER" id="PTHR11042:SF136">
    <property type="entry name" value="EIF-2-ALPHA KINASE GCN2"/>
    <property type="match status" value="1"/>
</dbReference>
<feature type="compositionally biased region" description="Low complexity" evidence="14">
    <location>
        <begin position="624"/>
        <end position="638"/>
    </location>
</feature>
<feature type="region of interest" description="Disordered" evidence="14">
    <location>
        <begin position="543"/>
        <end position="780"/>
    </location>
</feature>
<dbReference type="InterPro" id="IPR000719">
    <property type="entry name" value="Prot_kinase_dom"/>
</dbReference>
<evidence type="ECO:0000256" key="5">
    <source>
        <dbReference type="ARBA" id="ARBA00022777"/>
    </source>
</evidence>
<feature type="region of interest" description="Disordered" evidence="14">
    <location>
        <begin position="1294"/>
        <end position="1318"/>
    </location>
</feature>
<keyword evidence="5" id="KW-0418">Kinase</keyword>
<dbReference type="GO" id="GO:0005524">
    <property type="term" value="F:ATP binding"/>
    <property type="evidence" value="ECO:0007669"/>
    <property type="project" value="UniProtKB-UniRule"/>
</dbReference>
<feature type="region of interest" description="Disordered" evidence="14">
    <location>
        <begin position="1"/>
        <end position="20"/>
    </location>
</feature>
<feature type="compositionally biased region" description="Acidic residues" evidence="14">
    <location>
        <begin position="546"/>
        <end position="555"/>
    </location>
</feature>
<evidence type="ECO:0000256" key="11">
    <source>
        <dbReference type="PIRSR" id="PIRSR000660-1"/>
    </source>
</evidence>
<comment type="catalytic activity">
    <reaction evidence="9">
        <text>L-threonyl-[protein] + ATP = O-phospho-L-threonyl-[protein] + ADP + H(+)</text>
        <dbReference type="Rhea" id="RHEA:46608"/>
        <dbReference type="Rhea" id="RHEA-COMP:11060"/>
        <dbReference type="Rhea" id="RHEA-COMP:11605"/>
        <dbReference type="ChEBI" id="CHEBI:15378"/>
        <dbReference type="ChEBI" id="CHEBI:30013"/>
        <dbReference type="ChEBI" id="CHEBI:30616"/>
        <dbReference type="ChEBI" id="CHEBI:61977"/>
        <dbReference type="ChEBI" id="CHEBI:456216"/>
        <dbReference type="EC" id="2.7.11.1"/>
    </reaction>
</comment>
<evidence type="ECO:0000256" key="13">
    <source>
        <dbReference type="PROSITE-ProRule" id="PRU10141"/>
    </source>
</evidence>
<dbReference type="Pfam" id="PF05773">
    <property type="entry name" value="RWD"/>
    <property type="match status" value="1"/>
</dbReference>
<dbReference type="GO" id="GO:0005829">
    <property type="term" value="C:cytosol"/>
    <property type="evidence" value="ECO:0007669"/>
    <property type="project" value="TreeGrafter"/>
</dbReference>
<evidence type="ECO:0000256" key="8">
    <source>
        <dbReference type="ARBA" id="ARBA00037982"/>
    </source>
</evidence>
<evidence type="ECO:0000313" key="18">
    <source>
        <dbReference type="Proteomes" id="UP001055712"/>
    </source>
</evidence>
<feature type="compositionally biased region" description="Gly residues" evidence="14">
    <location>
        <begin position="1300"/>
        <end position="1309"/>
    </location>
</feature>
<evidence type="ECO:0000256" key="1">
    <source>
        <dbReference type="ARBA" id="ARBA00012513"/>
    </source>
</evidence>
<dbReference type="GO" id="GO:0000077">
    <property type="term" value="P:DNA damage checkpoint signaling"/>
    <property type="evidence" value="ECO:0007669"/>
    <property type="project" value="InterPro"/>
</dbReference>
<feature type="active site" description="Proton acceptor" evidence="11">
    <location>
        <position position="833"/>
    </location>
</feature>
<dbReference type="SUPFAM" id="SSF52954">
    <property type="entry name" value="Class II aaRS ABD-related"/>
    <property type="match status" value="1"/>
</dbReference>
<sequence>MGKHKKKQSKRRSAAAELRQEEASEELSALSAIFGDDLQQFEGSLGFQVHIVPHPGEARANYVGLTLVVSYPDDYPAEELILKLIPDASGGLDEAAVRKLSKQLHTAAAQFAADSEVCCFQLITAAQEFLQQHNLPPEEEAAPQSLWHEMLERDMAAAAAAATHTREQSYRTLHMGDTFFDSLEAGGLFSDAVELAGAGTGGMHASTAAVPVMEVRSKPAAHKPAAGGPVAAAAEVSLAPAAHTAGASPAAAEEASAAAAGDGAPSSTPPPAAPAAAASTALSRLDDPSGPSSANSGSMLKSLGHSIRGALPRALRRYAAGSASPEEQSEAAGEAGGAVEADRQLIRQELLTGHLLSLAASTGAVPPHALPSIAGMLQAGGLIPKWLAYTLTQQPALFDRAFQRVFRKELAAAAEEPEEGEGEGEENWFWKQRFWGRRAAPQLAARSVSHRRSRGLLAPADMLPSSRYETDFSELRALGQGGYGVVVAAINRLDGRQYAVKKIPLDAHSAAAYERIMREVTTLSRLQHANVVRYFQAWVEASRPEDEGEGSEGDEWGSGSVTPSSSTLGWGLPTAALPGSRPALAGGKMSPGPGSRGHLPPVEEVSREGRASTPSKGHRSQAAGTSGSGTSTSGTETESGTDSESESSSESKESGSGGQGLAAGASTSLSAQGGQSQNDALPPSSRAAGFKSVWYAGSQSDSQSADDQSQSGTLPSAAGLATANGSGDAASSLELSVGGTGSDFTFDRSRPPPRGAGAGGSSLPSATQPSRRSSDSRQRPQRQMLFIQMEFCPRTLRDVLDSRELDEERRWSILRQLLAGLAHIHSQGIIHRDLKPANTFLDSQGNVKLGDFGLAKYNRDNGGEDGPEPSPSLPGAGGQPGVSAGGGGGGGASALLSDTTGLVGTSFYISPEISQGWASYTAKVDCFSLGVMAFELWHPFATAMERAVLLRDLREQGALPPAFEARHPEVCRVIRWLLAPNPADRPTAMEVLRSELLPPQVLDEQLTDLLRCLPDNPAMHERVLEAVFSLARSDTTTASLAALEAPGAPVAVQMAVRDHVLSVLKECFERHGAVGMCSQEVGLAGGDDPPGAVHLLTPAGARLALRWELRQAFAAWFVQQLAAGGSAAGLLLDGVRRYEVAAVQRHSAGQGLPRSFLQADLDFVHPGDRTAAELLLGDAEVITCVHEALAELPECGEVEVRVGHRALYDLALSFIGVSREARGSVVQLLSTASAASPLHATARSKRWPSIKAGLEGIGLSADAVGRCRQLVLQAAGEGEPALFRLRTMLAHTAANKQQQHGGGGGGSGHRAGSRPHPGASALSCLDELQQLLQYLQAWGVPSAVLLVDPLLAPHSDAFSGALFQCHLAQGDAGATAVVAAGGRYDSLLRASWARQSALSGSVAATPPLHAAGVTLNVDRLVQVAQASARWRTPGGLAPVAGLPRLSQADVLVCSRGGGGLLRERMALARSLWDAGLAAEMLPQAAPSLTEQYEYAQSRGIAWLVIINASTFEAADTVRVKSMNARLEEDVSVSELPTYLLSALNPHGGAATAASARMHTQGSRPPGDDGEGLGEPEEAHAHGWRQRRRR</sequence>
<dbReference type="Pfam" id="PF12745">
    <property type="entry name" value="HGTP_anticodon2"/>
    <property type="match status" value="1"/>
</dbReference>
<evidence type="ECO:0000256" key="2">
    <source>
        <dbReference type="ARBA" id="ARBA00022527"/>
    </source>
</evidence>
<dbReference type="Pfam" id="PF00069">
    <property type="entry name" value="Pkinase"/>
    <property type="match status" value="2"/>
</dbReference>
<dbReference type="PROSITE" id="PS50011">
    <property type="entry name" value="PROTEIN_KINASE_DOM"/>
    <property type="match status" value="1"/>
</dbReference>
<feature type="compositionally biased region" description="Basic residues" evidence="14">
    <location>
        <begin position="1"/>
        <end position="13"/>
    </location>
</feature>
<dbReference type="Gene3D" id="3.10.110.10">
    <property type="entry name" value="Ubiquitin Conjugating Enzyme"/>
    <property type="match status" value="1"/>
</dbReference>
<dbReference type="FunFam" id="3.40.50.800:FF:000012">
    <property type="entry name" value="Histidine--tRNA ligase, cytoplasmic"/>
    <property type="match status" value="1"/>
</dbReference>
<evidence type="ECO:0000256" key="6">
    <source>
        <dbReference type="ARBA" id="ARBA00022840"/>
    </source>
</evidence>
<feature type="domain" description="RWD" evidence="16">
    <location>
        <begin position="25"/>
        <end position="133"/>
    </location>
</feature>
<dbReference type="OrthoDB" id="341578at2759"/>
<dbReference type="InterPro" id="IPR008271">
    <property type="entry name" value="Ser/Thr_kinase_AS"/>
</dbReference>
<comment type="caution">
    <text evidence="17">The sequence shown here is derived from an EMBL/GenBank/DDBJ whole genome shotgun (WGS) entry which is preliminary data.</text>
</comment>
<feature type="compositionally biased region" description="Low complexity" evidence="14">
    <location>
        <begin position="698"/>
        <end position="711"/>
    </location>
</feature>
<dbReference type="InterPro" id="IPR036621">
    <property type="entry name" value="Anticodon-bd_dom_sf"/>
</dbReference>
<evidence type="ECO:0000256" key="3">
    <source>
        <dbReference type="ARBA" id="ARBA00022679"/>
    </source>
</evidence>
<dbReference type="Proteomes" id="UP001055712">
    <property type="component" value="Unassembled WGS sequence"/>
</dbReference>
<keyword evidence="7" id="KW-0648">Protein biosynthesis</keyword>
<dbReference type="Gene3D" id="3.30.930.10">
    <property type="entry name" value="Bira Bifunctional Protein, Domain 2"/>
    <property type="match status" value="1"/>
</dbReference>
<dbReference type="GO" id="GO:0005634">
    <property type="term" value="C:nucleus"/>
    <property type="evidence" value="ECO:0007669"/>
    <property type="project" value="TreeGrafter"/>
</dbReference>
<dbReference type="EMBL" id="SIDB01000002">
    <property type="protein sequence ID" value="KAI3435739.1"/>
    <property type="molecule type" value="Genomic_DNA"/>
</dbReference>
<keyword evidence="6 12" id="KW-0067">ATP-binding</keyword>